<comment type="caution">
    <text evidence="2">The sequence shown here is derived from an EMBL/GenBank/DDBJ whole genome shotgun (WGS) entry which is preliminary data.</text>
</comment>
<dbReference type="AlphaFoldDB" id="A0A9N9KYA0"/>
<dbReference type="OrthoDB" id="10513823at2759"/>
<evidence type="ECO:0000313" key="2">
    <source>
        <dbReference type="EMBL" id="CAG8956171.1"/>
    </source>
</evidence>
<name>A0A9N9KYA0_9HELO</name>
<evidence type="ECO:0000313" key="3">
    <source>
        <dbReference type="Proteomes" id="UP000696280"/>
    </source>
</evidence>
<sequence length="106" mass="12759">MPPPKFPFTNPPIPTDSQYLPKLLQKDPAEQQRKDEERRLQFRNIIMAEINKAREAKTKQLEGEIELHFKRLREGLREDFEAKREEKNKETSEKMRRFFEDAMKGL</sequence>
<accession>A0A9N9KYA0</accession>
<feature type="region of interest" description="Disordered" evidence="1">
    <location>
        <begin position="81"/>
        <end position="106"/>
    </location>
</feature>
<reference evidence="2" key="1">
    <citation type="submission" date="2021-07" db="EMBL/GenBank/DDBJ databases">
        <authorList>
            <person name="Durling M."/>
        </authorList>
    </citation>
    <scope>NUCLEOTIDE SEQUENCE</scope>
</reference>
<proteinExistence type="predicted"/>
<dbReference type="EMBL" id="CAJVRL010000069">
    <property type="protein sequence ID" value="CAG8956171.1"/>
    <property type="molecule type" value="Genomic_DNA"/>
</dbReference>
<organism evidence="2 3">
    <name type="scientific">Hymenoscyphus fraxineus</name>
    <dbReference type="NCBI Taxonomy" id="746836"/>
    <lineage>
        <taxon>Eukaryota</taxon>
        <taxon>Fungi</taxon>
        <taxon>Dikarya</taxon>
        <taxon>Ascomycota</taxon>
        <taxon>Pezizomycotina</taxon>
        <taxon>Leotiomycetes</taxon>
        <taxon>Helotiales</taxon>
        <taxon>Helotiaceae</taxon>
        <taxon>Hymenoscyphus</taxon>
    </lineage>
</organism>
<dbReference type="Proteomes" id="UP000696280">
    <property type="component" value="Unassembled WGS sequence"/>
</dbReference>
<keyword evidence="3" id="KW-1185">Reference proteome</keyword>
<gene>
    <name evidence="2" type="ORF">HYFRA_00012088</name>
</gene>
<evidence type="ECO:0000256" key="1">
    <source>
        <dbReference type="SAM" id="MobiDB-lite"/>
    </source>
</evidence>
<protein>
    <submittedName>
        <fullName evidence="2">Uncharacterized protein</fullName>
    </submittedName>
</protein>